<protein>
    <submittedName>
        <fullName evidence="5">Acyl-CoA synthetase</fullName>
    </submittedName>
</protein>
<dbReference type="PANTHER" id="PTHR43201:SF5">
    <property type="entry name" value="MEDIUM-CHAIN ACYL-COA LIGASE ACSF2, MITOCHONDRIAL"/>
    <property type="match status" value="1"/>
</dbReference>
<proteinExistence type="inferred from homology"/>
<evidence type="ECO:0000313" key="6">
    <source>
        <dbReference type="Proteomes" id="UP000185984"/>
    </source>
</evidence>
<dbReference type="AlphaFoldDB" id="A0A1U7HAE1"/>
<gene>
    <name evidence="5" type="ORF">NIES1031_22970</name>
</gene>
<accession>A0A1U7HAE1</accession>
<keyword evidence="6" id="KW-1185">Reference proteome</keyword>
<evidence type="ECO:0000256" key="2">
    <source>
        <dbReference type="ARBA" id="ARBA00022598"/>
    </source>
</evidence>
<dbReference type="Pfam" id="PF00501">
    <property type="entry name" value="AMP-binding"/>
    <property type="match status" value="1"/>
</dbReference>
<dbReference type="InterPro" id="IPR025110">
    <property type="entry name" value="AMP-bd_C"/>
</dbReference>
<evidence type="ECO:0000256" key="1">
    <source>
        <dbReference type="ARBA" id="ARBA00006432"/>
    </source>
</evidence>
<dbReference type="OrthoDB" id="9803968at2"/>
<evidence type="ECO:0000259" key="3">
    <source>
        <dbReference type="Pfam" id="PF00501"/>
    </source>
</evidence>
<organism evidence="5 6">
    <name type="scientific">Chroogloeocystis siderophila 5.2 s.c.1</name>
    <dbReference type="NCBI Taxonomy" id="247279"/>
    <lineage>
        <taxon>Bacteria</taxon>
        <taxon>Bacillati</taxon>
        <taxon>Cyanobacteriota</taxon>
        <taxon>Cyanophyceae</taxon>
        <taxon>Oscillatoriophycideae</taxon>
        <taxon>Chroococcales</taxon>
        <taxon>Chroococcaceae</taxon>
        <taxon>Chroogloeocystis</taxon>
    </lineage>
</organism>
<dbReference type="Pfam" id="PF13193">
    <property type="entry name" value="AMP-binding_C"/>
    <property type="match status" value="1"/>
</dbReference>
<dbReference type="InterPro" id="IPR045851">
    <property type="entry name" value="AMP-bd_C_sf"/>
</dbReference>
<dbReference type="EMBL" id="MRCC01000038">
    <property type="protein sequence ID" value="OKH20549.1"/>
    <property type="molecule type" value="Genomic_DNA"/>
</dbReference>
<feature type="domain" description="AMP-binding enzyme C-terminal" evidence="4">
    <location>
        <begin position="430"/>
        <end position="505"/>
    </location>
</feature>
<sequence length="512" mass="57359">MLDQALATTVQKHREKTAVIYNNLRISYAELYSNTRSLCKGLSSIGVDQGDCIAIILPNCPEFIISFYAAARLKAIVLPLNHLFKEDELCYYLNDSNVCTIITDTKRLDICCRIIKTTGKKIKLIIIDGVQESIINFYDLIRQFPEVLAKEENCLPFEGILLYQYSSGSTGKPKKICRTQKNLFHEVNNFTATVGLTSADNILCVVPLYHAYGLGTCLLAALYNGATLVMLEQFLQNGTPTELPFMFRCSRVLELMVKEQITICPAVPYVFEALVQASVNNCVDLSTLRLCISAGNFLPKSVFDRFLQKFNIPVRQLYGCTEAGSISINLDDQLEKTYNSVGCPMKNVSLKIVDDKGKELPVDVSGEIVIASQALASGYYNTSKQSQQAFKEGCFLTGDLGKKDKFGRLYITGRKKMLIDTGGRKVNPLEIEDVLMTHPKVKEVVVIGVKDPNAREVIKAVIVKNDLGNCEEQDIISYCREHFAEFKIPRIVEFRNKIPRNSLGKFLRKDLV</sequence>
<comment type="caution">
    <text evidence="5">The sequence shown here is derived from an EMBL/GenBank/DDBJ whole genome shotgun (WGS) entry which is preliminary data.</text>
</comment>
<dbReference type="STRING" id="247279.NIES1031_22970"/>
<keyword evidence="2" id="KW-0436">Ligase</keyword>
<dbReference type="SUPFAM" id="SSF56801">
    <property type="entry name" value="Acetyl-CoA synthetase-like"/>
    <property type="match status" value="1"/>
</dbReference>
<comment type="similarity">
    <text evidence="1">Belongs to the ATP-dependent AMP-binding enzyme family.</text>
</comment>
<dbReference type="Proteomes" id="UP000185984">
    <property type="component" value="Unassembled WGS sequence"/>
</dbReference>
<dbReference type="PANTHER" id="PTHR43201">
    <property type="entry name" value="ACYL-COA SYNTHETASE"/>
    <property type="match status" value="1"/>
</dbReference>
<dbReference type="InterPro" id="IPR000873">
    <property type="entry name" value="AMP-dep_synth/lig_dom"/>
</dbReference>
<name>A0A1U7HAE1_9CHRO</name>
<feature type="domain" description="AMP-dependent synthetase/ligase" evidence="3">
    <location>
        <begin position="8"/>
        <end position="380"/>
    </location>
</feature>
<dbReference type="Gene3D" id="3.30.300.30">
    <property type="match status" value="1"/>
</dbReference>
<dbReference type="GO" id="GO:0006631">
    <property type="term" value="P:fatty acid metabolic process"/>
    <property type="evidence" value="ECO:0007669"/>
    <property type="project" value="TreeGrafter"/>
</dbReference>
<dbReference type="RefSeq" id="WP_073551751.1">
    <property type="nucleotide sequence ID" value="NZ_CAWMVK010000032.1"/>
</dbReference>
<evidence type="ECO:0000313" key="5">
    <source>
        <dbReference type="EMBL" id="OKH20549.1"/>
    </source>
</evidence>
<dbReference type="InterPro" id="IPR042099">
    <property type="entry name" value="ANL_N_sf"/>
</dbReference>
<dbReference type="Gene3D" id="3.40.50.12780">
    <property type="entry name" value="N-terminal domain of ligase-like"/>
    <property type="match status" value="1"/>
</dbReference>
<dbReference type="InterPro" id="IPR020845">
    <property type="entry name" value="AMP-binding_CS"/>
</dbReference>
<evidence type="ECO:0000259" key="4">
    <source>
        <dbReference type="Pfam" id="PF13193"/>
    </source>
</evidence>
<dbReference type="GO" id="GO:0031956">
    <property type="term" value="F:medium-chain fatty acid-CoA ligase activity"/>
    <property type="evidence" value="ECO:0007669"/>
    <property type="project" value="TreeGrafter"/>
</dbReference>
<reference evidence="5 6" key="1">
    <citation type="submission" date="2016-11" db="EMBL/GenBank/DDBJ databases">
        <title>Draft Genome Sequences of Nine Cyanobacterial Strains from Diverse Habitats.</title>
        <authorList>
            <person name="Zhu T."/>
            <person name="Hou S."/>
            <person name="Lu X."/>
            <person name="Hess W.R."/>
        </authorList>
    </citation>
    <scope>NUCLEOTIDE SEQUENCE [LARGE SCALE GENOMIC DNA]</scope>
    <source>
        <strain evidence="5 6">5.2 s.c.1</strain>
    </source>
</reference>
<dbReference type="PROSITE" id="PS00455">
    <property type="entry name" value="AMP_BINDING"/>
    <property type="match status" value="1"/>
</dbReference>